<reference evidence="3 4" key="1">
    <citation type="submission" date="2018-06" db="EMBL/GenBank/DDBJ databases">
        <title>Whole genome sequencing of four bacterial strains from South Shetland trench revealing bio-synthetic gene clusters.</title>
        <authorList>
            <person name="Abdel-Mageed W.M."/>
            <person name="Lehri B."/>
            <person name="Jarmusch S.A."/>
            <person name="Miranda K."/>
            <person name="Goodfellow M."/>
            <person name="Jaspars M."/>
            <person name="Karlyshev A.V."/>
        </authorList>
    </citation>
    <scope>NUCLEOTIDE SEQUENCE [LARGE SCALE GENOMIC DNA]</scope>
    <source>
        <strain evidence="3 4">SST2</strain>
    </source>
</reference>
<dbReference type="EMBL" id="CP076683">
    <property type="protein sequence ID" value="QWV17191.1"/>
    <property type="molecule type" value="Genomic_DNA"/>
</dbReference>
<protein>
    <submittedName>
        <fullName evidence="2 3">Type IV pilin</fullName>
    </submittedName>
</protein>
<proteinExistence type="predicted"/>
<dbReference type="PANTHER" id="PTHR30093">
    <property type="entry name" value="GENERAL SECRETION PATHWAY PROTEIN G"/>
    <property type="match status" value="1"/>
</dbReference>
<sequence>MERKLTRQAHKPSRGFTLIEVMIVVAIVGILAAIAYPSYQEHVRKARRADAQAALMELAQFMERHYTANGRYLTAANANPANAAPTLPFTDAPKDGATKFYTLEFSATPTASAYTLRAVPKNAMANDSCGTLTLAHTGAKGQKAGATLAQCWRR</sequence>
<keyword evidence="1" id="KW-0472">Membrane</keyword>
<dbReference type="GO" id="GO:0043683">
    <property type="term" value="P:type IV pilus assembly"/>
    <property type="evidence" value="ECO:0007669"/>
    <property type="project" value="InterPro"/>
</dbReference>
<organism evidence="3 4">
    <name type="scientific">Stutzerimonas zhaodongensis</name>
    <dbReference type="NCBI Taxonomy" id="1176257"/>
    <lineage>
        <taxon>Bacteria</taxon>
        <taxon>Pseudomonadati</taxon>
        <taxon>Pseudomonadota</taxon>
        <taxon>Gammaproteobacteria</taxon>
        <taxon>Pseudomonadales</taxon>
        <taxon>Pseudomonadaceae</taxon>
        <taxon>Stutzerimonas</taxon>
    </lineage>
</organism>
<accession>A0A365PSK9</accession>
<dbReference type="PROSITE" id="PS00409">
    <property type="entry name" value="PROKAR_NTER_METHYL"/>
    <property type="match status" value="1"/>
</dbReference>
<dbReference type="Gene3D" id="3.30.700.10">
    <property type="entry name" value="Glycoprotein, Type 4 Pilin"/>
    <property type="match status" value="1"/>
</dbReference>
<dbReference type="NCBIfam" id="TIGR02532">
    <property type="entry name" value="IV_pilin_GFxxxE"/>
    <property type="match status" value="1"/>
</dbReference>
<dbReference type="AlphaFoldDB" id="A0A365PSK9"/>
<evidence type="ECO:0000313" key="3">
    <source>
        <dbReference type="EMBL" id="RBA56290.1"/>
    </source>
</evidence>
<dbReference type="Pfam" id="PF07963">
    <property type="entry name" value="N_methyl"/>
    <property type="match status" value="1"/>
</dbReference>
<dbReference type="InterPro" id="IPR012902">
    <property type="entry name" value="N_methyl_site"/>
</dbReference>
<feature type="transmembrane region" description="Helical" evidence="1">
    <location>
        <begin position="21"/>
        <end position="39"/>
    </location>
</feature>
<keyword evidence="1" id="KW-1133">Transmembrane helix</keyword>
<gene>
    <name evidence="3" type="ORF">DQ403_14640</name>
    <name evidence="2" type="ORF">KQ248_00255</name>
</gene>
<dbReference type="Pfam" id="PF16732">
    <property type="entry name" value="ComP_DUS"/>
    <property type="match status" value="1"/>
</dbReference>
<dbReference type="RefSeq" id="WP_128120909.1">
    <property type="nucleotide sequence ID" value="NZ_CP076683.1"/>
</dbReference>
<dbReference type="InterPro" id="IPR045584">
    <property type="entry name" value="Pilin-like"/>
</dbReference>
<keyword evidence="5" id="KW-1185">Reference proteome</keyword>
<evidence type="ECO:0000313" key="4">
    <source>
        <dbReference type="Proteomes" id="UP000252554"/>
    </source>
</evidence>
<keyword evidence="1" id="KW-0812">Transmembrane</keyword>
<dbReference type="Proteomes" id="UP000252554">
    <property type="component" value="Unassembled WGS sequence"/>
</dbReference>
<dbReference type="SUPFAM" id="SSF54523">
    <property type="entry name" value="Pili subunits"/>
    <property type="match status" value="1"/>
</dbReference>
<evidence type="ECO:0000256" key="1">
    <source>
        <dbReference type="SAM" id="Phobius"/>
    </source>
</evidence>
<reference evidence="2 5" key="2">
    <citation type="submission" date="2021-06" db="EMBL/GenBank/DDBJ databases">
        <title>Microbial metabolic specificity influences pelagic lipid remineralization.</title>
        <authorList>
            <person name="Behrendt L."/>
            <person name="Hunter J.E."/>
            <person name="Alcolombri U."/>
            <person name="Smriga S."/>
            <person name="Mincer T."/>
            <person name="Lowenstein D.P."/>
            <person name="Peaudecerf F.J."/>
            <person name="Fernandez V.I."/>
            <person name="Fredricks H."/>
            <person name="Almblad H."/>
            <person name="Harrison J.J."/>
            <person name="Stocker R."/>
            <person name="Van Mooy B.A.S."/>
        </authorList>
    </citation>
    <scope>NUCLEOTIDE SEQUENCE [LARGE SCALE GENOMIC DNA]</scope>
    <source>
        <strain evidence="2 5">A252</strain>
    </source>
</reference>
<evidence type="ECO:0000313" key="2">
    <source>
        <dbReference type="EMBL" id="QWV17191.1"/>
    </source>
</evidence>
<dbReference type="InterPro" id="IPR031982">
    <property type="entry name" value="PilE-like"/>
</dbReference>
<dbReference type="Proteomes" id="UP000683436">
    <property type="component" value="Chromosome"/>
</dbReference>
<dbReference type="EMBL" id="QNTV01000011">
    <property type="protein sequence ID" value="RBA56290.1"/>
    <property type="molecule type" value="Genomic_DNA"/>
</dbReference>
<name>A0A365PSK9_9GAMM</name>
<evidence type="ECO:0000313" key="5">
    <source>
        <dbReference type="Proteomes" id="UP000683436"/>
    </source>
</evidence>
<dbReference type="PANTHER" id="PTHR30093:SF47">
    <property type="entry name" value="TYPE IV PILUS NON-CORE MINOR PILIN PILE"/>
    <property type="match status" value="1"/>
</dbReference>